<sequence length="215" mass="23394">MPLAATGPRVHYLLERQSQSRQHLLHGRGVCSLLLPRPCLLLRGCGGPASSPAPVFLPVHVDSPTASSGPRPTCAGLVPRDQPTAARATSSHGWAPYLARRSRWDNFSRGTLNQACPSSLFLQTVFAPSRSTCASTTSMYSRGSYEVPDTFARLRSCLTPRESLTNCLTPRETPREANMGRFAHTSLADNPPALPAPAHHHWQTYMPLCNLQGTL</sequence>
<dbReference type="AlphaFoldDB" id="S9PFD5"/>
<evidence type="ECO:0000313" key="2">
    <source>
        <dbReference type="Proteomes" id="UP000011682"/>
    </source>
</evidence>
<dbReference type="Proteomes" id="UP000011682">
    <property type="component" value="Unassembled WGS sequence"/>
</dbReference>
<protein>
    <submittedName>
        <fullName evidence="1">Uncharacterized protein</fullName>
    </submittedName>
</protein>
<comment type="caution">
    <text evidence="1">The sequence shown here is derived from an EMBL/GenBank/DDBJ whole genome shotgun (WGS) entry which is preliminary data.</text>
</comment>
<proteinExistence type="predicted"/>
<accession>S9PFD5</accession>
<keyword evidence="2" id="KW-1185">Reference proteome</keyword>
<reference evidence="1" key="1">
    <citation type="submission" date="2013-05" db="EMBL/GenBank/DDBJ databases">
        <title>Genome assembly of Cystobacter fuscus DSM 2262.</title>
        <authorList>
            <person name="Sharma G."/>
            <person name="Khatri I."/>
            <person name="Kaur C."/>
            <person name="Mayilraj S."/>
            <person name="Subramanian S."/>
        </authorList>
    </citation>
    <scope>NUCLEOTIDE SEQUENCE [LARGE SCALE GENOMIC DNA]</scope>
    <source>
        <strain evidence="1">DSM 2262</strain>
    </source>
</reference>
<name>S9PFD5_CYSF2</name>
<dbReference type="EMBL" id="ANAH02000009">
    <property type="protein sequence ID" value="EPX61771.1"/>
    <property type="molecule type" value="Genomic_DNA"/>
</dbReference>
<organism evidence="1 2">
    <name type="scientific">Cystobacter fuscus (strain ATCC 25194 / DSM 2262 / NBRC 100088 / M29)</name>
    <dbReference type="NCBI Taxonomy" id="1242864"/>
    <lineage>
        <taxon>Bacteria</taxon>
        <taxon>Pseudomonadati</taxon>
        <taxon>Myxococcota</taxon>
        <taxon>Myxococcia</taxon>
        <taxon>Myxococcales</taxon>
        <taxon>Cystobacterineae</taxon>
        <taxon>Archangiaceae</taxon>
        <taxon>Cystobacter</taxon>
    </lineage>
</organism>
<evidence type="ECO:0000313" key="1">
    <source>
        <dbReference type="EMBL" id="EPX61771.1"/>
    </source>
</evidence>
<gene>
    <name evidence="1" type="ORF">D187_010390</name>
</gene>